<evidence type="ECO:0008006" key="3">
    <source>
        <dbReference type="Google" id="ProtNLM"/>
    </source>
</evidence>
<name>A0A4R6UDF2_9BURK</name>
<accession>A0A4R6UDF2</accession>
<dbReference type="EMBL" id="SNYL01000004">
    <property type="protein sequence ID" value="TDQ43976.1"/>
    <property type="molecule type" value="Genomic_DNA"/>
</dbReference>
<gene>
    <name evidence="1" type="ORF">DFR43_10458</name>
</gene>
<proteinExistence type="predicted"/>
<comment type="caution">
    <text evidence="1">The sequence shown here is derived from an EMBL/GenBank/DDBJ whole genome shotgun (WGS) entry which is preliminary data.</text>
</comment>
<dbReference type="AlphaFoldDB" id="A0A4R6UDF2"/>
<evidence type="ECO:0000313" key="2">
    <source>
        <dbReference type="Proteomes" id="UP000295510"/>
    </source>
</evidence>
<dbReference type="RefSeq" id="WP_133596168.1">
    <property type="nucleotide sequence ID" value="NZ_SNYL01000004.1"/>
</dbReference>
<dbReference type="SUPFAM" id="SSF109604">
    <property type="entry name" value="HD-domain/PDEase-like"/>
    <property type="match status" value="1"/>
</dbReference>
<sequence>MSFAAQPDPAYAAMRDWMERWSDLEARLAALLLAPQEAGHFPARLQDIHHQADTLLALDADATLYWLFQLAASSPVGYSASHAMVCWALCRLVGQTLGHTEQEQTSLACAALTMNIAMTRLQDELANQTAPPTAEQRAAIDTHAARGAQWLRELGVRDAAWLQIVEQHHLTEAELPAPVRLLQAADRYAAMISPRETRPGRCVTDSSRHALIHQGHGVDDVGHALVRTVGICPPGSFVRLQDDRIAVVLRRSGRPAEPWVATVLDARGIPVAEPTLVDTGRDGDGIAAALVTQTVRVRLNHPRLLQLSRMALAQPR</sequence>
<dbReference type="Proteomes" id="UP000295510">
    <property type="component" value="Unassembled WGS sequence"/>
</dbReference>
<protein>
    <recommendedName>
        <fullName evidence="3">Phosphodiesterase</fullName>
    </recommendedName>
</protein>
<keyword evidence="2" id="KW-1185">Reference proteome</keyword>
<evidence type="ECO:0000313" key="1">
    <source>
        <dbReference type="EMBL" id="TDQ43976.1"/>
    </source>
</evidence>
<dbReference type="OrthoDB" id="9774747at2"/>
<dbReference type="Gene3D" id="1.10.3210.10">
    <property type="entry name" value="Hypothetical protein af1432"/>
    <property type="match status" value="1"/>
</dbReference>
<organism evidence="1 2">
    <name type="scientific">Tepidicella xavieri</name>
    <dbReference type="NCBI Taxonomy" id="360241"/>
    <lineage>
        <taxon>Bacteria</taxon>
        <taxon>Pseudomonadati</taxon>
        <taxon>Pseudomonadota</taxon>
        <taxon>Betaproteobacteria</taxon>
        <taxon>Burkholderiales</taxon>
        <taxon>Tepidicella</taxon>
    </lineage>
</organism>
<reference evidence="1 2" key="1">
    <citation type="submission" date="2019-03" db="EMBL/GenBank/DDBJ databases">
        <title>Genomic Encyclopedia of Type Strains, Phase IV (KMG-IV): sequencing the most valuable type-strain genomes for metagenomic binning, comparative biology and taxonomic classification.</title>
        <authorList>
            <person name="Goeker M."/>
        </authorList>
    </citation>
    <scope>NUCLEOTIDE SEQUENCE [LARGE SCALE GENOMIC DNA]</scope>
    <source>
        <strain evidence="1 2">DSM 19605</strain>
    </source>
</reference>